<proteinExistence type="inferred from homology"/>
<dbReference type="InterPro" id="IPR015421">
    <property type="entry name" value="PyrdxlP-dep_Trfase_major"/>
</dbReference>
<dbReference type="AlphaFoldDB" id="A1RW57"/>
<accession>A1RW57</accession>
<dbReference type="InterPro" id="IPR015422">
    <property type="entry name" value="PyrdxlP-dep_Trfase_small"/>
</dbReference>
<sequence length="400" mass="45382">MSKTRLSERIGRLDYPIRKYNALARSLEEKGEKVIYLNIGDPLKYDFTPPSELVEEACRALREGHHYYSPSEGLKELREAIAFKEKSWNGVQVDPKNVLVTNGVSEGINALYAALVNEGDEVLIPDPSYPLYINFADFYNAKKVFYRTLEEEGWRPDPDDIRRKITDKTRFIVINNPHNPTGAVYPEKTVKEILDIAAEHGLPVVSDEIYDALVFEGSFKSTAAVASEDNVVIGMNGFSKTFLVTGWRLGYIYLRGPEEKIADLRAALLGFLMTRLSAVTPLQVALARFAVKAPKHLEDLKRRLDERRRYTVRRLNEIPGVSLATSPAGAFYAFPRIDVDMDDEEFTKRLLLEEKVFVVYGSGFGPLGARHVRLVFLPPVQQLEEAFVRMERFMRRVAGS</sequence>
<dbReference type="EnsemblBacteria" id="ABL77437">
    <property type="protein sequence ID" value="ABL77437"/>
    <property type="gene ID" value="Tpen_0027"/>
</dbReference>
<evidence type="ECO:0000259" key="6">
    <source>
        <dbReference type="Pfam" id="PF00155"/>
    </source>
</evidence>
<dbReference type="EMBL" id="CP000505">
    <property type="protein sequence ID" value="ABL77437.1"/>
    <property type="molecule type" value="Genomic_DNA"/>
</dbReference>
<keyword evidence="3 5" id="KW-0808">Transferase</keyword>
<evidence type="ECO:0000256" key="3">
    <source>
        <dbReference type="ARBA" id="ARBA00022679"/>
    </source>
</evidence>
<keyword evidence="2 5" id="KW-0032">Aminotransferase</keyword>
<organism evidence="7 8">
    <name type="scientific">Thermofilum pendens (strain DSM 2475 / Hrk 5)</name>
    <dbReference type="NCBI Taxonomy" id="368408"/>
    <lineage>
        <taxon>Archaea</taxon>
        <taxon>Thermoproteota</taxon>
        <taxon>Thermoprotei</taxon>
        <taxon>Thermofilales</taxon>
        <taxon>Thermofilaceae</taxon>
        <taxon>Thermofilum</taxon>
    </lineage>
</organism>
<dbReference type="KEGG" id="tpe:Tpen_0027"/>
<dbReference type="Proteomes" id="UP000000641">
    <property type="component" value="Chromosome"/>
</dbReference>
<dbReference type="RefSeq" id="WP_011751702.1">
    <property type="nucleotide sequence ID" value="NC_008698.1"/>
</dbReference>
<evidence type="ECO:0000256" key="5">
    <source>
        <dbReference type="RuleBase" id="RU000481"/>
    </source>
</evidence>
<evidence type="ECO:0000313" key="7">
    <source>
        <dbReference type="EMBL" id="ABL77437.1"/>
    </source>
</evidence>
<keyword evidence="8" id="KW-1185">Reference proteome</keyword>
<dbReference type="InterPro" id="IPR004838">
    <property type="entry name" value="NHTrfase_class1_PyrdxlP-BS"/>
</dbReference>
<comment type="similarity">
    <text evidence="5">Belongs to the class-I pyridoxal-phosphate-dependent aminotransferase family.</text>
</comment>
<dbReference type="InterPro" id="IPR004839">
    <property type="entry name" value="Aminotransferase_I/II_large"/>
</dbReference>
<dbReference type="eggNOG" id="arCOG01131">
    <property type="taxonomic scope" value="Archaea"/>
</dbReference>
<dbReference type="NCBIfam" id="NF006230">
    <property type="entry name" value="PRK08363.1"/>
    <property type="match status" value="1"/>
</dbReference>
<evidence type="ECO:0000313" key="8">
    <source>
        <dbReference type="Proteomes" id="UP000000641"/>
    </source>
</evidence>
<dbReference type="OrthoDB" id="372018at2157"/>
<dbReference type="GO" id="GO:0030170">
    <property type="term" value="F:pyridoxal phosphate binding"/>
    <property type="evidence" value="ECO:0007669"/>
    <property type="project" value="InterPro"/>
</dbReference>
<keyword evidence="4" id="KW-0663">Pyridoxal phosphate</keyword>
<dbReference type="CDD" id="cd00609">
    <property type="entry name" value="AAT_like"/>
    <property type="match status" value="1"/>
</dbReference>
<dbReference type="Pfam" id="PF00155">
    <property type="entry name" value="Aminotran_1_2"/>
    <property type="match status" value="1"/>
</dbReference>
<comment type="cofactor">
    <cofactor evidence="1 5">
        <name>pyridoxal 5'-phosphate</name>
        <dbReference type="ChEBI" id="CHEBI:597326"/>
    </cofactor>
</comment>
<dbReference type="SUPFAM" id="SSF53383">
    <property type="entry name" value="PLP-dependent transferases"/>
    <property type="match status" value="1"/>
</dbReference>
<evidence type="ECO:0000256" key="1">
    <source>
        <dbReference type="ARBA" id="ARBA00001933"/>
    </source>
</evidence>
<gene>
    <name evidence="7" type="ordered locus">Tpen_0027</name>
</gene>
<dbReference type="EC" id="2.6.1.-" evidence="5"/>
<evidence type="ECO:0000256" key="4">
    <source>
        <dbReference type="ARBA" id="ARBA00022898"/>
    </source>
</evidence>
<dbReference type="PROSITE" id="PS00105">
    <property type="entry name" value="AA_TRANSFER_CLASS_1"/>
    <property type="match status" value="1"/>
</dbReference>
<feature type="domain" description="Aminotransferase class I/classII large" evidence="6">
    <location>
        <begin position="33"/>
        <end position="386"/>
    </location>
</feature>
<dbReference type="STRING" id="368408.Tpen_0027"/>
<name>A1RW57_THEPD</name>
<dbReference type="InterPro" id="IPR015424">
    <property type="entry name" value="PyrdxlP-dep_Trfase"/>
</dbReference>
<dbReference type="InterPro" id="IPR051926">
    <property type="entry name" value="Ala_Aminotransferase"/>
</dbReference>
<dbReference type="HOGENOM" id="CLU_017584_4_2_2"/>
<dbReference type="PANTHER" id="PTHR43488">
    <property type="entry name" value="GLUTAMATE-PYRUVATE AMINOTRANSFERASE ALAA"/>
    <property type="match status" value="1"/>
</dbReference>
<dbReference type="GeneID" id="4602077"/>
<dbReference type="GO" id="GO:0008483">
    <property type="term" value="F:transaminase activity"/>
    <property type="evidence" value="ECO:0007669"/>
    <property type="project" value="UniProtKB-KW"/>
</dbReference>
<dbReference type="Gene3D" id="3.40.640.10">
    <property type="entry name" value="Type I PLP-dependent aspartate aminotransferase-like (Major domain)"/>
    <property type="match status" value="1"/>
</dbReference>
<protein>
    <recommendedName>
        <fullName evidence="5">Aminotransferase</fullName>
        <ecNumber evidence="5">2.6.1.-</ecNumber>
    </recommendedName>
</protein>
<reference evidence="8" key="1">
    <citation type="journal article" date="2008" name="J. Bacteriol.">
        <title>Genome sequence of Thermofilum pendens reveals an exceptional loss of biosynthetic pathways without genome reduction.</title>
        <authorList>
            <person name="Anderson I."/>
            <person name="Rodriguez J."/>
            <person name="Susanti D."/>
            <person name="Porat I."/>
            <person name="Reich C."/>
            <person name="Ulrich L.E."/>
            <person name="Elkins J.G."/>
            <person name="Mavromatis K."/>
            <person name="Lykidis A."/>
            <person name="Kim E."/>
            <person name="Thompson L.S."/>
            <person name="Nolan M."/>
            <person name="Land M."/>
            <person name="Copeland A."/>
            <person name="Lapidus A."/>
            <person name="Lucas S."/>
            <person name="Detter C."/>
            <person name="Zhulin I.B."/>
            <person name="Olsen G.J."/>
            <person name="Whitman W."/>
            <person name="Mukhopadhyay B."/>
            <person name="Bristow J."/>
            <person name="Kyrpides N."/>
        </authorList>
    </citation>
    <scope>NUCLEOTIDE SEQUENCE [LARGE SCALE GENOMIC DNA]</scope>
    <source>
        <strain evidence="8">DSM 2475 / Hrk 5</strain>
    </source>
</reference>
<dbReference type="Gene3D" id="3.90.1150.10">
    <property type="entry name" value="Aspartate Aminotransferase, domain 1"/>
    <property type="match status" value="1"/>
</dbReference>
<evidence type="ECO:0000256" key="2">
    <source>
        <dbReference type="ARBA" id="ARBA00022576"/>
    </source>
</evidence>
<dbReference type="PANTHER" id="PTHR43488:SF2">
    <property type="entry name" value="GLUTAMATE-PYRUVATE AMINOTRANSFERASE ALAA"/>
    <property type="match status" value="1"/>
</dbReference>